<dbReference type="Proteomes" id="UP000295565">
    <property type="component" value="Unassembled WGS sequence"/>
</dbReference>
<accession>A0A4R1JAZ5</accession>
<dbReference type="RefSeq" id="WP_131913732.1">
    <property type="nucleotide sequence ID" value="NZ_OU594967.1"/>
</dbReference>
<evidence type="ECO:0000313" key="2">
    <source>
        <dbReference type="Proteomes" id="UP000295565"/>
    </source>
</evidence>
<proteinExistence type="predicted"/>
<dbReference type="InterPro" id="IPR020911">
    <property type="entry name" value="UPF0325"/>
</dbReference>
<name>A0A4R1JAZ5_9GAMM</name>
<dbReference type="AlphaFoldDB" id="A0A4R1JAZ5"/>
<protein>
    <submittedName>
        <fullName evidence="1">Uncharacterized protein DUF3461</fullName>
    </submittedName>
</protein>
<dbReference type="Pfam" id="PF11944">
    <property type="entry name" value="DUF3461"/>
    <property type="match status" value="1"/>
</dbReference>
<evidence type="ECO:0000313" key="1">
    <source>
        <dbReference type="EMBL" id="TCK47279.1"/>
    </source>
</evidence>
<keyword evidence="2" id="KW-1185">Reference proteome</keyword>
<organism evidence="1 2">
    <name type="scientific">Celerinatantimonas diazotrophica</name>
    <dbReference type="NCBI Taxonomy" id="412034"/>
    <lineage>
        <taxon>Bacteria</taxon>
        <taxon>Pseudomonadati</taxon>
        <taxon>Pseudomonadota</taxon>
        <taxon>Gammaproteobacteria</taxon>
        <taxon>Celerinatantimonadaceae</taxon>
        <taxon>Celerinatantimonas</taxon>
    </lineage>
</organism>
<gene>
    <name evidence="1" type="ORF">EV690_2988</name>
</gene>
<sequence>MYENLKSIGVIHPEKIERYALRQEAAADILKIYYQKDKGDLFAKSVKFKFPRQHKMVLINGGTSEYREVSEISPELRYIVQELDQLAQQEQDDQVSKEKILNELRHLEKVVTSKIAEIEQALNKL</sequence>
<comment type="caution">
    <text evidence="1">The sequence shown here is derived from an EMBL/GenBank/DDBJ whole genome shotgun (WGS) entry which is preliminary data.</text>
</comment>
<dbReference type="EMBL" id="SMGD01000015">
    <property type="protein sequence ID" value="TCK47279.1"/>
    <property type="molecule type" value="Genomic_DNA"/>
</dbReference>
<dbReference type="OrthoDB" id="5624524at2"/>
<reference evidence="1 2" key="1">
    <citation type="submission" date="2019-03" db="EMBL/GenBank/DDBJ databases">
        <title>Genomic Encyclopedia of Type Strains, Phase IV (KMG-IV): sequencing the most valuable type-strain genomes for metagenomic binning, comparative biology and taxonomic classification.</title>
        <authorList>
            <person name="Goeker M."/>
        </authorList>
    </citation>
    <scope>NUCLEOTIDE SEQUENCE [LARGE SCALE GENOMIC DNA]</scope>
    <source>
        <strain evidence="1 2">DSM 18577</strain>
    </source>
</reference>
<dbReference type="NCBIfam" id="NF010213">
    <property type="entry name" value="PRK13677.1"/>
    <property type="match status" value="1"/>
</dbReference>